<dbReference type="Gene3D" id="1.10.10.60">
    <property type="entry name" value="Homeodomain-like"/>
    <property type="match status" value="2"/>
</dbReference>
<name>A0A9X1WTS7_9BACL</name>
<protein>
    <submittedName>
        <fullName evidence="7">Response regulator</fullName>
    </submittedName>
</protein>
<comment type="caution">
    <text evidence="7">The sequence shown here is derived from an EMBL/GenBank/DDBJ whole genome shotgun (WGS) entry which is preliminary data.</text>
</comment>
<evidence type="ECO:0000313" key="8">
    <source>
        <dbReference type="Proteomes" id="UP001139347"/>
    </source>
</evidence>
<dbReference type="InterPro" id="IPR001789">
    <property type="entry name" value="Sig_transdc_resp-reg_receiver"/>
</dbReference>
<dbReference type="PANTHER" id="PTHR43280:SF10">
    <property type="entry name" value="REGULATORY PROTEIN POCR"/>
    <property type="match status" value="1"/>
</dbReference>
<dbReference type="CDD" id="cd17536">
    <property type="entry name" value="REC_YesN-like"/>
    <property type="match status" value="1"/>
</dbReference>
<feature type="domain" description="Response regulatory" evidence="6">
    <location>
        <begin position="3"/>
        <end position="122"/>
    </location>
</feature>
<evidence type="ECO:0000256" key="2">
    <source>
        <dbReference type="ARBA" id="ARBA00023125"/>
    </source>
</evidence>
<sequence length="505" mass="57575">MLSIIIVDDEETIRLGLAKVIHEIVPFSTIAASCSDGEEALEWLEHCNGKVDVIVTDIRMPNMNGIELVEVVRTNYPHIRCILLSGFNDFEYARQGLRFGVKDYLLKPFDKDELKQLLTAINEDLVADKEELEHMRQGLYTQMLDGDPSAFGKYNYRQDDKFALIAAKFSHPDCWEPFMHTFHSNSYFEAALKREPYGIIVLRYPNTITSAHALANIKLAADAAVERLYKSGQGLALVGESELHSGPSSIHTAFVEARIACNYGLYGNGGYIVTSTRHVNCRKMKDSEVHGLMNRFAQACSSKDTDLSDEVIQHLFRVFKEHRASIEQMMACVDRLQYILGKEVLFSPATGLWSKELEKLGSLREMEASTTRLAHEALRIEVTDKASSKAAAVERVKRYVHENYHTPISMEDVAHVVHLNANYISQLFKQETGETFTEYVTRFRLNRAKYLLREHPELLTYEVGNLVGYPEQAYFNKLFKKEVGVTPNKYRNLNVQETLNKEQEI</sequence>
<keyword evidence="3" id="KW-0804">Transcription</keyword>
<dbReference type="GO" id="GO:0003700">
    <property type="term" value="F:DNA-binding transcription factor activity"/>
    <property type="evidence" value="ECO:0007669"/>
    <property type="project" value="InterPro"/>
</dbReference>
<dbReference type="PROSITE" id="PS50110">
    <property type="entry name" value="RESPONSE_REGULATORY"/>
    <property type="match status" value="1"/>
</dbReference>
<dbReference type="PANTHER" id="PTHR43280">
    <property type="entry name" value="ARAC-FAMILY TRANSCRIPTIONAL REGULATOR"/>
    <property type="match status" value="1"/>
</dbReference>
<dbReference type="SMART" id="SM00448">
    <property type="entry name" value="REC"/>
    <property type="match status" value="1"/>
</dbReference>
<gene>
    <name evidence="7" type="ORF">MUG84_17325</name>
</gene>
<dbReference type="RefSeq" id="WP_244727001.1">
    <property type="nucleotide sequence ID" value="NZ_JALIRP010000007.1"/>
</dbReference>
<dbReference type="GO" id="GO:0000160">
    <property type="term" value="P:phosphorelay signal transduction system"/>
    <property type="evidence" value="ECO:0007669"/>
    <property type="project" value="InterPro"/>
</dbReference>
<dbReference type="SMART" id="SM00342">
    <property type="entry name" value="HTH_ARAC"/>
    <property type="match status" value="1"/>
</dbReference>
<proteinExistence type="predicted"/>
<accession>A0A9X1WTS7</accession>
<organism evidence="7 8">
    <name type="scientific">Paenibacillus mangrovi</name>
    <dbReference type="NCBI Taxonomy" id="2931978"/>
    <lineage>
        <taxon>Bacteria</taxon>
        <taxon>Bacillati</taxon>
        <taxon>Bacillota</taxon>
        <taxon>Bacilli</taxon>
        <taxon>Bacillales</taxon>
        <taxon>Paenibacillaceae</taxon>
        <taxon>Paenibacillus</taxon>
    </lineage>
</organism>
<keyword evidence="2" id="KW-0238">DNA-binding</keyword>
<reference evidence="7" key="1">
    <citation type="submission" date="2022-04" db="EMBL/GenBank/DDBJ databases">
        <title>Paenibacillus mangrovi sp. nov., a novel endophytic bacterium isolated from bark of Kandelia candel.</title>
        <authorList>
            <person name="Tuo L."/>
        </authorList>
    </citation>
    <scope>NUCLEOTIDE SEQUENCE</scope>
    <source>
        <strain evidence="7">KQZ6P-2</strain>
    </source>
</reference>
<evidence type="ECO:0000256" key="3">
    <source>
        <dbReference type="ARBA" id="ARBA00023163"/>
    </source>
</evidence>
<dbReference type="Gene3D" id="3.40.50.2300">
    <property type="match status" value="1"/>
</dbReference>
<dbReference type="InterPro" id="IPR009057">
    <property type="entry name" value="Homeodomain-like_sf"/>
</dbReference>
<evidence type="ECO:0000313" key="7">
    <source>
        <dbReference type="EMBL" id="MCJ8013490.1"/>
    </source>
</evidence>
<dbReference type="SUPFAM" id="SSF46689">
    <property type="entry name" value="Homeodomain-like"/>
    <property type="match status" value="2"/>
</dbReference>
<keyword evidence="1" id="KW-0805">Transcription regulation</keyword>
<evidence type="ECO:0000256" key="1">
    <source>
        <dbReference type="ARBA" id="ARBA00023015"/>
    </source>
</evidence>
<evidence type="ECO:0000256" key="4">
    <source>
        <dbReference type="PROSITE-ProRule" id="PRU00169"/>
    </source>
</evidence>
<feature type="domain" description="HTH araC/xylS-type" evidence="5">
    <location>
        <begin position="394"/>
        <end position="493"/>
    </location>
</feature>
<keyword evidence="8" id="KW-1185">Reference proteome</keyword>
<dbReference type="GO" id="GO:0043565">
    <property type="term" value="F:sequence-specific DNA binding"/>
    <property type="evidence" value="ECO:0007669"/>
    <property type="project" value="InterPro"/>
</dbReference>
<dbReference type="AlphaFoldDB" id="A0A9X1WTS7"/>
<dbReference type="PROSITE" id="PS01124">
    <property type="entry name" value="HTH_ARAC_FAMILY_2"/>
    <property type="match status" value="1"/>
</dbReference>
<dbReference type="Pfam" id="PF00072">
    <property type="entry name" value="Response_reg"/>
    <property type="match status" value="1"/>
</dbReference>
<dbReference type="InterPro" id="IPR011006">
    <property type="entry name" value="CheY-like_superfamily"/>
</dbReference>
<dbReference type="Proteomes" id="UP001139347">
    <property type="component" value="Unassembled WGS sequence"/>
</dbReference>
<keyword evidence="4" id="KW-0597">Phosphoprotein</keyword>
<dbReference type="EMBL" id="JALIRP010000007">
    <property type="protein sequence ID" value="MCJ8013490.1"/>
    <property type="molecule type" value="Genomic_DNA"/>
</dbReference>
<feature type="modified residue" description="4-aspartylphosphate" evidence="4">
    <location>
        <position position="57"/>
    </location>
</feature>
<dbReference type="SUPFAM" id="SSF52172">
    <property type="entry name" value="CheY-like"/>
    <property type="match status" value="1"/>
</dbReference>
<evidence type="ECO:0000259" key="5">
    <source>
        <dbReference type="PROSITE" id="PS01124"/>
    </source>
</evidence>
<dbReference type="Pfam" id="PF12833">
    <property type="entry name" value="HTH_18"/>
    <property type="match status" value="1"/>
</dbReference>
<evidence type="ECO:0000259" key="6">
    <source>
        <dbReference type="PROSITE" id="PS50110"/>
    </source>
</evidence>
<dbReference type="InterPro" id="IPR018060">
    <property type="entry name" value="HTH_AraC"/>
</dbReference>